<dbReference type="Proteomes" id="UP001595859">
    <property type="component" value="Unassembled WGS sequence"/>
</dbReference>
<dbReference type="Gene3D" id="1.10.357.10">
    <property type="entry name" value="Tetracycline Repressor, domain 2"/>
    <property type="match status" value="1"/>
</dbReference>
<keyword evidence="3" id="KW-0804">Transcription</keyword>
<name>A0ABV9SBZ0_9PSEU</name>
<dbReference type="Pfam" id="PF00440">
    <property type="entry name" value="TetR_N"/>
    <property type="match status" value="1"/>
</dbReference>
<dbReference type="InterPro" id="IPR023772">
    <property type="entry name" value="DNA-bd_HTH_TetR-type_CS"/>
</dbReference>
<dbReference type="RefSeq" id="WP_378060880.1">
    <property type="nucleotide sequence ID" value="NZ_JBHSIS010000022.1"/>
</dbReference>
<proteinExistence type="predicted"/>
<dbReference type="InterPro" id="IPR050109">
    <property type="entry name" value="HTH-type_TetR-like_transc_reg"/>
</dbReference>
<evidence type="ECO:0000256" key="3">
    <source>
        <dbReference type="ARBA" id="ARBA00023163"/>
    </source>
</evidence>
<reference evidence="7" key="1">
    <citation type="journal article" date="2019" name="Int. J. Syst. Evol. Microbiol.">
        <title>The Global Catalogue of Microorganisms (GCM) 10K type strain sequencing project: providing services to taxonomists for standard genome sequencing and annotation.</title>
        <authorList>
            <consortium name="The Broad Institute Genomics Platform"/>
            <consortium name="The Broad Institute Genome Sequencing Center for Infectious Disease"/>
            <person name="Wu L."/>
            <person name="Ma J."/>
        </authorList>
    </citation>
    <scope>NUCLEOTIDE SEQUENCE [LARGE SCALE GENOMIC DNA]</scope>
    <source>
        <strain evidence="7">ZS-22-S1</strain>
    </source>
</reference>
<feature type="domain" description="HTH tetR-type" evidence="5">
    <location>
        <begin position="20"/>
        <end position="80"/>
    </location>
</feature>
<evidence type="ECO:0000256" key="2">
    <source>
        <dbReference type="ARBA" id="ARBA00023125"/>
    </source>
</evidence>
<evidence type="ECO:0000259" key="5">
    <source>
        <dbReference type="PROSITE" id="PS50977"/>
    </source>
</evidence>
<sequence>MCRTVVSVVTTRSRRVDYTESTRQALVDSALHLFTKRGYAATSLDAIVKSARVTKGALYHHFSGKQALFEAAFDQVETKAIAKLANVVDGDGSAWDRAMAGIHAYVGVCLEPAYQRIVIHEAPVVMGWERWREAEEHFSYGLVRATVESLIASGEIEQLPVEVTARILFGALSAGAETIASAPDPKKAASDVTKTITAVMAGMRRATLPS</sequence>
<dbReference type="PANTHER" id="PTHR30055:SF234">
    <property type="entry name" value="HTH-TYPE TRANSCRIPTIONAL REGULATOR BETI"/>
    <property type="match status" value="1"/>
</dbReference>
<dbReference type="PROSITE" id="PS01081">
    <property type="entry name" value="HTH_TETR_1"/>
    <property type="match status" value="1"/>
</dbReference>
<feature type="DNA-binding region" description="H-T-H motif" evidence="4">
    <location>
        <begin position="43"/>
        <end position="62"/>
    </location>
</feature>
<comment type="caution">
    <text evidence="6">The sequence shown here is derived from an EMBL/GenBank/DDBJ whole genome shotgun (WGS) entry which is preliminary data.</text>
</comment>
<dbReference type="InterPro" id="IPR036271">
    <property type="entry name" value="Tet_transcr_reg_TetR-rel_C_sf"/>
</dbReference>
<dbReference type="PRINTS" id="PR00455">
    <property type="entry name" value="HTHTETR"/>
</dbReference>
<dbReference type="EMBL" id="JBHSIS010000022">
    <property type="protein sequence ID" value="MFC4858403.1"/>
    <property type="molecule type" value="Genomic_DNA"/>
</dbReference>
<dbReference type="InterPro" id="IPR009057">
    <property type="entry name" value="Homeodomain-like_sf"/>
</dbReference>
<accession>A0ABV9SBZ0</accession>
<dbReference type="SUPFAM" id="SSF48498">
    <property type="entry name" value="Tetracyclin repressor-like, C-terminal domain"/>
    <property type="match status" value="1"/>
</dbReference>
<protein>
    <submittedName>
        <fullName evidence="6">TetR/AcrR family transcriptional regulator</fullName>
    </submittedName>
</protein>
<evidence type="ECO:0000256" key="4">
    <source>
        <dbReference type="PROSITE-ProRule" id="PRU00335"/>
    </source>
</evidence>
<dbReference type="InterPro" id="IPR049484">
    <property type="entry name" value="Rv0078-like_C"/>
</dbReference>
<dbReference type="PROSITE" id="PS50977">
    <property type="entry name" value="HTH_TETR_2"/>
    <property type="match status" value="1"/>
</dbReference>
<dbReference type="SUPFAM" id="SSF46689">
    <property type="entry name" value="Homeodomain-like"/>
    <property type="match status" value="1"/>
</dbReference>
<keyword evidence="7" id="KW-1185">Reference proteome</keyword>
<keyword evidence="2 4" id="KW-0238">DNA-binding</keyword>
<organism evidence="6 7">
    <name type="scientific">Actinophytocola glycyrrhizae</name>
    <dbReference type="NCBI Taxonomy" id="2044873"/>
    <lineage>
        <taxon>Bacteria</taxon>
        <taxon>Bacillati</taxon>
        <taxon>Actinomycetota</taxon>
        <taxon>Actinomycetes</taxon>
        <taxon>Pseudonocardiales</taxon>
        <taxon>Pseudonocardiaceae</taxon>
    </lineage>
</organism>
<evidence type="ECO:0000313" key="6">
    <source>
        <dbReference type="EMBL" id="MFC4858403.1"/>
    </source>
</evidence>
<dbReference type="PANTHER" id="PTHR30055">
    <property type="entry name" value="HTH-TYPE TRANSCRIPTIONAL REGULATOR RUTR"/>
    <property type="match status" value="1"/>
</dbReference>
<dbReference type="InterPro" id="IPR001647">
    <property type="entry name" value="HTH_TetR"/>
</dbReference>
<dbReference type="Pfam" id="PF21351">
    <property type="entry name" value="TetR_C_41"/>
    <property type="match status" value="1"/>
</dbReference>
<keyword evidence="1" id="KW-0805">Transcription regulation</keyword>
<gene>
    <name evidence="6" type="ORF">ACFPCV_33320</name>
</gene>
<evidence type="ECO:0000256" key="1">
    <source>
        <dbReference type="ARBA" id="ARBA00023015"/>
    </source>
</evidence>
<evidence type="ECO:0000313" key="7">
    <source>
        <dbReference type="Proteomes" id="UP001595859"/>
    </source>
</evidence>